<dbReference type="PANTHER" id="PTHR44942:SF4">
    <property type="entry name" value="METHYLTRANSFERASE TYPE 11 DOMAIN-CONTAINING PROTEIN"/>
    <property type="match status" value="1"/>
</dbReference>
<dbReference type="GO" id="GO:0008757">
    <property type="term" value="F:S-adenosylmethionine-dependent methyltransferase activity"/>
    <property type="evidence" value="ECO:0007669"/>
    <property type="project" value="InterPro"/>
</dbReference>
<comment type="caution">
    <text evidence="6">The sequence shown here is derived from an EMBL/GenBank/DDBJ whole genome shotgun (WGS) entry which is preliminary data.</text>
</comment>
<sequence length="316" mass="36024">MPDTKTSPLPRSNAYSQVDNDLWMIYRKYRPKYPHSLFQRIYTYHIANGGSFDGTAHDAGCGPGITAEILALQFKHLICSDHSESAVAAARDHLLGSNGRTANALFTFKVSSAEDMSWIEPGTIEMVTMSEALHWTDTARTLEAAHRVLKSGGTFAAWYYTQPRFPDSPAIERLFRSLQGHWCKLRKDFSAESGRTLWIEQTGYDCIAFPKSQWVAVNRIKFNTGDDRDIWIRDDDLSGMRYDSRVAESEHLELIEDADWTQTIDLDWMRGWFQSLSPRVDQRRLLETLEQLEKALAPSGQSRAVWPVSLLLASKR</sequence>
<dbReference type="VEuPathDB" id="FungiDB:AB675_8052"/>
<comment type="similarity">
    <text evidence="1">Belongs to the methyltransferase superfamily.</text>
</comment>
<evidence type="ECO:0000256" key="1">
    <source>
        <dbReference type="ARBA" id="ARBA00008361"/>
    </source>
</evidence>
<reference evidence="6 7" key="1">
    <citation type="submission" date="2015-06" db="EMBL/GenBank/DDBJ databases">
        <title>Draft genome of the ant-associated black yeast Phialophora attae CBS 131958.</title>
        <authorList>
            <person name="Moreno L.F."/>
            <person name="Stielow B.J."/>
            <person name="de Hoog S."/>
            <person name="Vicente V.A."/>
            <person name="Weiss V.A."/>
            <person name="de Vries M."/>
            <person name="Cruz L.M."/>
            <person name="Souza E.M."/>
        </authorList>
    </citation>
    <scope>NUCLEOTIDE SEQUENCE [LARGE SCALE GENOMIC DNA]</scope>
    <source>
        <strain evidence="6 7">CBS 131958</strain>
    </source>
</reference>
<dbReference type="STRING" id="1664694.A0A0N1HBZ8"/>
<dbReference type="Gene3D" id="3.40.50.150">
    <property type="entry name" value="Vaccinia Virus protein VP39"/>
    <property type="match status" value="1"/>
</dbReference>
<name>A0A0N1HBZ8_9EURO</name>
<keyword evidence="2 6" id="KW-0489">Methyltransferase</keyword>
<keyword evidence="3 6" id="KW-0808">Transferase</keyword>
<dbReference type="InterPro" id="IPR029063">
    <property type="entry name" value="SAM-dependent_MTases_sf"/>
</dbReference>
<feature type="domain" description="Methyltransferase type 11" evidence="5">
    <location>
        <begin position="58"/>
        <end position="156"/>
    </location>
</feature>
<dbReference type="InterPro" id="IPR013216">
    <property type="entry name" value="Methyltransf_11"/>
</dbReference>
<keyword evidence="4" id="KW-0949">S-adenosyl-L-methionine</keyword>
<evidence type="ECO:0000256" key="4">
    <source>
        <dbReference type="ARBA" id="ARBA00022691"/>
    </source>
</evidence>
<dbReference type="GO" id="GO:0032259">
    <property type="term" value="P:methylation"/>
    <property type="evidence" value="ECO:0007669"/>
    <property type="project" value="UniProtKB-KW"/>
</dbReference>
<protein>
    <submittedName>
        <fullName evidence="6">Putative S-adenosylmethionine-dependent methyltransferase CRG1</fullName>
    </submittedName>
</protein>
<evidence type="ECO:0000313" key="7">
    <source>
        <dbReference type="Proteomes" id="UP000038010"/>
    </source>
</evidence>
<accession>A0A0N1HBZ8</accession>
<evidence type="ECO:0000256" key="3">
    <source>
        <dbReference type="ARBA" id="ARBA00022679"/>
    </source>
</evidence>
<dbReference type="EMBL" id="LFJN01000010">
    <property type="protein sequence ID" value="KPI41104.1"/>
    <property type="molecule type" value="Genomic_DNA"/>
</dbReference>
<dbReference type="SUPFAM" id="SSF53335">
    <property type="entry name" value="S-adenosyl-L-methionine-dependent methyltransferases"/>
    <property type="match status" value="1"/>
</dbReference>
<dbReference type="GeneID" id="28740349"/>
<evidence type="ECO:0000259" key="5">
    <source>
        <dbReference type="Pfam" id="PF08241"/>
    </source>
</evidence>
<evidence type="ECO:0000313" key="6">
    <source>
        <dbReference type="EMBL" id="KPI41104.1"/>
    </source>
</evidence>
<dbReference type="OrthoDB" id="10004862at2759"/>
<organism evidence="6 7">
    <name type="scientific">Cyphellophora attinorum</name>
    <dbReference type="NCBI Taxonomy" id="1664694"/>
    <lineage>
        <taxon>Eukaryota</taxon>
        <taxon>Fungi</taxon>
        <taxon>Dikarya</taxon>
        <taxon>Ascomycota</taxon>
        <taxon>Pezizomycotina</taxon>
        <taxon>Eurotiomycetes</taxon>
        <taxon>Chaetothyriomycetidae</taxon>
        <taxon>Chaetothyriales</taxon>
        <taxon>Cyphellophoraceae</taxon>
        <taxon>Cyphellophora</taxon>
    </lineage>
</organism>
<dbReference type="Pfam" id="PF08241">
    <property type="entry name" value="Methyltransf_11"/>
    <property type="match status" value="1"/>
</dbReference>
<dbReference type="RefSeq" id="XP_018001067.1">
    <property type="nucleotide sequence ID" value="XM_018148469.1"/>
</dbReference>
<dbReference type="Proteomes" id="UP000038010">
    <property type="component" value="Unassembled WGS sequence"/>
</dbReference>
<evidence type="ECO:0000256" key="2">
    <source>
        <dbReference type="ARBA" id="ARBA00022603"/>
    </source>
</evidence>
<keyword evidence="7" id="KW-1185">Reference proteome</keyword>
<gene>
    <name evidence="6" type="ORF">AB675_8052</name>
</gene>
<proteinExistence type="inferred from homology"/>
<dbReference type="AlphaFoldDB" id="A0A0N1HBZ8"/>
<dbReference type="PANTHER" id="PTHR44942">
    <property type="entry name" value="METHYLTRANSF_11 DOMAIN-CONTAINING PROTEIN"/>
    <property type="match status" value="1"/>
</dbReference>
<dbReference type="CDD" id="cd02440">
    <property type="entry name" value="AdoMet_MTases"/>
    <property type="match status" value="1"/>
</dbReference>
<dbReference type="InterPro" id="IPR051052">
    <property type="entry name" value="Diverse_substrate_MTase"/>
</dbReference>